<feature type="transmembrane region" description="Helical" evidence="2">
    <location>
        <begin position="430"/>
        <end position="455"/>
    </location>
</feature>
<proteinExistence type="predicted"/>
<evidence type="ECO:0000256" key="1">
    <source>
        <dbReference type="SAM" id="MobiDB-lite"/>
    </source>
</evidence>
<keyword evidence="2" id="KW-0472">Membrane</keyword>
<feature type="transmembrane region" description="Helical" evidence="2">
    <location>
        <begin position="365"/>
        <end position="382"/>
    </location>
</feature>
<dbReference type="EMBL" id="SKBQ01000044">
    <property type="protein sequence ID" value="TPX12033.1"/>
    <property type="molecule type" value="Genomic_DNA"/>
</dbReference>
<dbReference type="GeneID" id="41974783"/>
<sequence length="610" mass="65425">MAHFKTLSDYDLRIYPDSIVSAWGSPPVPLSYISSNVAKLYDRPAEVDLLSSSCLYPNTPGFYPRLVPNCTAVCADPAYLFANSRNLWSCATLAAVARLVEDGGSDAITLDRSSVQAANTAFKLGYGDSRNQTFGFDTGSTLKAIGACARASCEVSGGLVCSVELKESINGTSASGPNAVRSLRDTLGSYCNNASEDSSADVAGPGIAISIIIQTILSLVLFVLIKISTSWLRFAVYPFMTKKSSVPPAESTLPQGLWETATMVQGAVKGSRPATALLSAAFDFHEIQLYFAIAIQTAALLANNNLETSQSGAAGSYAALMVTMDRVTNLAMNAFLPCLLVELLLRRACTRHRSGARRPSPHSWWTLLLVTVSWGLGCAVMATQPQLDFDDLARQFRARRPLAACGGNPSLALYCGLDRGLAGASDFAPLLYAVGVGYPVVPALWVQQVAWAVACRGKSDEAVRRAGFYGLGIAGKIGGGQTPPASRSAGRTVWIWIVEVVWALLQGATVVFTCFYVKGLADVVQRVGLGAAQWTFGQVVAVMVWAPFIARLVYLQLFGVKKGFAVRLPEEYQVVRRQKEAVLQEGEDSPFADPANMEPQERAEWPRAAK</sequence>
<dbReference type="OrthoDB" id="4582561at2759"/>
<keyword evidence="2" id="KW-1133">Transmembrane helix</keyword>
<protein>
    <submittedName>
        <fullName evidence="3">Uncharacterized protein</fullName>
    </submittedName>
</protein>
<evidence type="ECO:0000256" key="2">
    <source>
        <dbReference type="SAM" id="Phobius"/>
    </source>
</evidence>
<accession>A0A507AWC9</accession>
<dbReference type="Proteomes" id="UP000319257">
    <property type="component" value="Unassembled WGS sequence"/>
</dbReference>
<dbReference type="AlphaFoldDB" id="A0A507AWC9"/>
<evidence type="ECO:0000313" key="4">
    <source>
        <dbReference type="Proteomes" id="UP000319257"/>
    </source>
</evidence>
<keyword evidence="2" id="KW-0812">Transmembrane</keyword>
<name>A0A507AWC9_9PEZI</name>
<reference evidence="3 4" key="1">
    <citation type="submission" date="2019-06" db="EMBL/GenBank/DDBJ databases">
        <title>Draft genome sequence of the filamentous fungus Phialemoniopsis curvata isolated from diesel fuel.</title>
        <authorList>
            <person name="Varaljay V.A."/>
            <person name="Lyon W.J."/>
            <person name="Crouch A.L."/>
            <person name="Drake C.E."/>
            <person name="Hollomon J.M."/>
            <person name="Nadeau L.J."/>
            <person name="Nunn H.S."/>
            <person name="Stevenson B.S."/>
            <person name="Bojanowski C.L."/>
            <person name="Crookes-Goodson W.J."/>
        </authorList>
    </citation>
    <scope>NUCLEOTIDE SEQUENCE [LARGE SCALE GENOMIC DNA]</scope>
    <source>
        <strain evidence="3 4">D216</strain>
    </source>
</reference>
<dbReference type="STRING" id="1093900.A0A507AWC9"/>
<gene>
    <name evidence="3" type="ORF">E0L32_007336</name>
</gene>
<feature type="compositionally biased region" description="Basic and acidic residues" evidence="1">
    <location>
        <begin position="599"/>
        <end position="610"/>
    </location>
</feature>
<feature type="transmembrane region" description="Helical" evidence="2">
    <location>
        <begin position="202"/>
        <end position="225"/>
    </location>
</feature>
<feature type="transmembrane region" description="Helical" evidence="2">
    <location>
        <begin position="493"/>
        <end position="519"/>
    </location>
</feature>
<dbReference type="InParanoid" id="A0A507AWC9"/>
<keyword evidence="4" id="KW-1185">Reference proteome</keyword>
<feature type="region of interest" description="Disordered" evidence="1">
    <location>
        <begin position="582"/>
        <end position="610"/>
    </location>
</feature>
<comment type="caution">
    <text evidence="3">The sequence shown here is derived from an EMBL/GenBank/DDBJ whole genome shotgun (WGS) entry which is preliminary data.</text>
</comment>
<feature type="transmembrane region" description="Helical" evidence="2">
    <location>
        <begin position="531"/>
        <end position="554"/>
    </location>
</feature>
<dbReference type="RefSeq" id="XP_030993744.1">
    <property type="nucleotide sequence ID" value="XM_031142069.1"/>
</dbReference>
<evidence type="ECO:0000313" key="3">
    <source>
        <dbReference type="EMBL" id="TPX12033.1"/>
    </source>
</evidence>
<organism evidence="3 4">
    <name type="scientific">Thyridium curvatum</name>
    <dbReference type="NCBI Taxonomy" id="1093900"/>
    <lineage>
        <taxon>Eukaryota</taxon>
        <taxon>Fungi</taxon>
        <taxon>Dikarya</taxon>
        <taxon>Ascomycota</taxon>
        <taxon>Pezizomycotina</taxon>
        <taxon>Sordariomycetes</taxon>
        <taxon>Sordariomycetidae</taxon>
        <taxon>Thyridiales</taxon>
        <taxon>Thyridiaceae</taxon>
        <taxon>Thyridium</taxon>
    </lineage>
</organism>